<dbReference type="SUPFAM" id="SSF51905">
    <property type="entry name" value="FAD/NAD(P)-binding domain"/>
    <property type="match status" value="1"/>
</dbReference>
<evidence type="ECO:0000256" key="1">
    <source>
        <dbReference type="ARBA" id="ARBA00023002"/>
    </source>
</evidence>
<dbReference type="RefSeq" id="WP_186880251.1">
    <property type="nucleotide sequence ID" value="NZ_JACOGG010000003.1"/>
</dbReference>
<dbReference type="Pfam" id="PF01266">
    <property type="entry name" value="DAO"/>
    <property type="match status" value="1"/>
</dbReference>
<evidence type="ECO:0000313" key="3">
    <source>
        <dbReference type="EMBL" id="MBC3934647.1"/>
    </source>
</evidence>
<dbReference type="PANTHER" id="PTHR13847">
    <property type="entry name" value="SARCOSINE DEHYDROGENASE-RELATED"/>
    <property type="match status" value="1"/>
</dbReference>
<evidence type="ECO:0000313" key="4">
    <source>
        <dbReference type="Proteomes" id="UP000612361"/>
    </source>
</evidence>
<protein>
    <submittedName>
        <fullName evidence="3">FAD-dependent oxidoreductase</fullName>
    </submittedName>
</protein>
<evidence type="ECO:0000259" key="2">
    <source>
        <dbReference type="Pfam" id="PF01266"/>
    </source>
</evidence>
<dbReference type="InterPro" id="IPR006076">
    <property type="entry name" value="FAD-dep_OxRdtase"/>
</dbReference>
<name>A0A923I198_9BURK</name>
<sequence length="373" mass="40078">MSLHSDVLVVGAGIIGTACAWTLQQEGYRVTLIDAASAGCGVTAAGMGHLVALDESEQELELCLYSLRLWREFLQAFPGTGEHHPCGTLWVAENEAQLAEAHQRAARLNAHDWQADAISGDQLARLEPALRKGLAGAVRVQQDSVIYPPAVAHFLSQQLVAAGGCYLSGRRVQSLAPDHVLLAHGERIHAARIVVTTGGQLSELLPELRVFPRKGHLAITERYPGSLQHQVVSMDYGQSSMRPDGLTVAANVQPRPTGQWLIGSCRQDHQTDTAIDPEALTAVLNAAMRLLPGLSEMRILRAWAGMRPATADGHPLIGVHPHHPSIWIAAGHEGLGVTTAWATAHIIADQMAGRTPAVHAAHYCPSRFTQPET</sequence>
<proteinExistence type="predicted"/>
<accession>A0A923I198</accession>
<feature type="domain" description="FAD dependent oxidoreductase" evidence="2">
    <location>
        <begin position="6"/>
        <end position="349"/>
    </location>
</feature>
<dbReference type="GO" id="GO:0005737">
    <property type="term" value="C:cytoplasm"/>
    <property type="evidence" value="ECO:0007669"/>
    <property type="project" value="TreeGrafter"/>
</dbReference>
<comment type="caution">
    <text evidence="3">The sequence shown here is derived from an EMBL/GenBank/DDBJ whole genome shotgun (WGS) entry which is preliminary data.</text>
</comment>
<dbReference type="AlphaFoldDB" id="A0A923I198"/>
<gene>
    <name evidence="3" type="ORF">H8K47_04680</name>
</gene>
<keyword evidence="1" id="KW-0560">Oxidoreductase</keyword>
<dbReference type="SUPFAM" id="SSF54373">
    <property type="entry name" value="FAD-linked reductases, C-terminal domain"/>
    <property type="match status" value="1"/>
</dbReference>
<organism evidence="3 4">
    <name type="scientific">Undibacterium rugosum</name>
    <dbReference type="NCBI Taxonomy" id="2762291"/>
    <lineage>
        <taxon>Bacteria</taxon>
        <taxon>Pseudomonadati</taxon>
        <taxon>Pseudomonadota</taxon>
        <taxon>Betaproteobacteria</taxon>
        <taxon>Burkholderiales</taxon>
        <taxon>Oxalobacteraceae</taxon>
        <taxon>Undibacterium</taxon>
    </lineage>
</organism>
<keyword evidence="4" id="KW-1185">Reference proteome</keyword>
<reference evidence="3" key="1">
    <citation type="submission" date="2020-08" db="EMBL/GenBank/DDBJ databases">
        <title>Novel species isolated from subtropical streams in China.</title>
        <authorList>
            <person name="Lu H."/>
        </authorList>
    </citation>
    <scope>NUCLEOTIDE SEQUENCE</scope>
    <source>
        <strain evidence="3">CY7W</strain>
    </source>
</reference>
<dbReference type="Gene3D" id="3.50.50.60">
    <property type="entry name" value="FAD/NAD(P)-binding domain"/>
    <property type="match status" value="1"/>
</dbReference>
<dbReference type="Gene3D" id="3.30.9.10">
    <property type="entry name" value="D-Amino Acid Oxidase, subunit A, domain 2"/>
    <property type="match status" value="1"/>
</dbReference>
<dbReference type="PANTHER" id="PTHR13847:SF287">
    <property type="entry name" value="FAD-DEPENDENT OXIDOREDUCTASE DOMAIN-CONTAINING PROTEIN 1"/>
    <property type="match status" value="1"/>
</dbReference>
<dbReference type="EMBL" id="JACOGG010000003">
    <property type="protein sequence ID" value="MBC3934647.1"/>
    <property type="molecule type" value="Genomic_DNA"/>
</dbReference>
<dbReference type="GO" id="GO:0016491">
    <property type="term" value="F:oxidoreductase activity"/>
    <property type="evidence" value="ECO:0007669"/>
    <property type="project" value="UniProtKB-KW"/>
</dbReference>
<dbReference type="InterPro" id="IPR036188">
    <property type="entry name" value="FAD/NAD-bd_sf"/>
</dbReference>
<dbReference type="Proteomes" id="UP000612361">
    <property type="component" value="Unassembled WGS sequence"/>
</dbReference>